<evidence type="ECO:0000256" key="2">
    <source>
        <dbReference type="ARBA" id="ARBA00007069"/>
    </source>
</evidence>
<dbReference type="Gene3D" id="1.10.3720.10">
    <property type="entry name" value="MetI-like"/>
    <property type="match status" value="1"/>
</dbReference>
<feature type="transmembrane region" description="Helical" evidence="8">
    <location>
        <begin position="62"/>
        <end position="83"/>
    </location>
</feature>
<evidence type="ECO:0000256" key="3">
    <source>
        <dbReference type="ARBA" id="ARBA00022448"/>
    </source>
</evidence>
<feature type="transmembrane region" description="Helical" evidence="8">
    <location>
        <begin position="223"/>
        <end position="245"/>
    </location>
</feature>
<dbReference type="InterPro" id="IPR035906">
    <property type="entry name" value="MetI-like_sf"/>
</dbReference>
<feature type="domain" description="ABC transmembrane type-1" evidence="9">
    <location>
        <begin position="58"/>
        <end position="246"/>
    </location>
</feature>
<feature type="transmembrane region" description="Helical" evidence="8">
    <location>
        <begin position="179"/>
        <end position="203"/>
    </location>
</feature>
<feature type="transmembrane region" description="Helical" evidence="8">
    <location>
        <begin position="7"/>
        <end position="28"/>
    </location>
</feature>
<evidence type="ECO:0000256" key="6">
    <source>
        <dbReference type="ARBA" id="ARBA00022989"/>
    </source>
</evidence>
<evidence type="ECO:0000256" key="1">
    <source>
        <dbReference type="ARBA" id="ARBA00004651"/>
    </source>
</evidence>
<protein>
    <submittedName>
        <fullName evidence="10">ABC transporter permease</fullName>
    </submittedName>
</protein>
<evidence type="ECO:0000256" key="5">
    <source>
        <dbReference type="ARBA" id="ARBA00022692"/>
    </source>
</evidence>
<reference evidence="10" key="2">
    <citation type="journal article" date="2021" name="PeerJ">
        <title>Extensive microbial diversity within the chicken gut microbiome revealed by metagenomics and culture.</title>
        <authorList>
            <person name="Gilroy R."/>
            <person name="Ravi A."/>
            <person name="Getino M."/>
            <person name="Pursley I."/>
            <person name="Horton D.L."/>
            <person name="Alikhan N.F."/>
            <person name="Baker D."/>
            <person name="Gharbi K."/>
            <person name="Hall N."/>
            <person name="Watson M."/>
            <person name="Adriaenssens E.M."/>
            <person name="Foster-Nyarko E."/>
            <person name="Jarju S."/>
            <person name="Secka A."/>
            <person name="Antonio M."/>
            <person name="Oren A."/>
            <person name="Chaudhuri R.R."/>
            <person name="La Ragione R."/>
            <person name="Hildebrand F."/>
            <person name="Pallen M.J."/>
        </authorList>
    </citation>
    <scope>NUCLEOTIDE SEQUENCE</scope>
    <source>
        <strain evidence="10">CHK195-4489</strain>
    </source>
</reference>
<dbReference type="InterPro" id="IPR000515">
    <property type="entry name" value="MetI-like"/>
</dbReference>
<evidence type="ECO:0000256" key="7">
    <source>
        <dbReference type="ARBA" id="ARBA00023136"/>
    </source>
</evidence>
<dbReference type="AlphaFoldDB" id="A0A9D1I7S3"/>
<keyword evidence="7 8" id="KW-0472">Membrane</keyword>
<reference evidence="10" key="1">
    <citation type="submission" date="2020-10" db="EMBL/GenBank/DDBJ databases">
        <authorList>
            <person name="Gilroy R."/>
        </authorList>
    </citation>
    <scope>NUCLEOTIDE SEQUENCE</scope>
    <source>
        <strain evidence="10">CHK195-4489</strain>
    </source>
</reference>
<evidence type="ECO:0000256" key="8">
    <source>
        <dbReference type="RuleBase" id="RU363032"/>
    </source>
</evidence>
<comment type="similarity">
    <text evidence="2">Belongs to the binding-protein-dependent transport system permease family. CysTW subfamily.</text>
</comment>
<evidence type="ECO:0000256" key="4">
    <source>
        <dbReference type="ARBA" id="ARBA00022475"/>
    </source>
</evidence>
<evidence type="ECO:0000259" key="9">
    <source>
        <dbReference type="PROSITE" id="PS50928"/>
    </source>
</evidence>
<evidence type="ECO:0000313" key="11">
    <source>
        <dbReference type="Proteomes" id="UP000824089"/>
    </source>
</evidence>
<keyword evidence="5 8" id="KW-0812">Transmembrane</keyword>
<dbReference type="EMBL" id="DVMM01000126">
    <property type="protein sequence ID" value="HIU29833.1"/>
    <property type="molecule type" value="Genomic_DNA"/>
</dbReference>
<dbReference type="GO" id="GO:0005886">
    <property type="term" value="C:plasma membrane"/>
    <property type="evidence" value="ECO:0007669"/>
    <property type="project" value="UniProtKB-SubCell"/>
</dbReference>
<keyword evidence="6 8" id="KW-1133">Transmembrane helix</keyword>
<keyword evidence="3 8" id="KW-0813">Transport</keyword>
<dbReference type="PANTHER" id="PTHR43848">
    <property type="entry name" value="PUTRESCINE TRANSPORT SYSTEM PERMEASE PROTEIN POTI"/>
    <property type="match status" value="1"/>
</dbReference>
<organism evidence="10 11">
    <name type="scientific">Candidatus Egerieisoma faecipullorum</name>
    <dbReference type="NCBI Taxonomy" id="2840963"/>
    <lineage>
        <taxon>Bacteria</taxon>
        <taxon>Bacillati</taxon>
        <taxon>Bacillota</taxon>
        <taxon>Clostridia</taxon>
        <taxon>Eubacteriales</taxon>
        <taxon>Clostridiaceae</taxon>
        <taxon>Clostridiaceae incertae sedis</taxon>
        <taxon>Candidatus Egerieisoma</taxon>
    </lineage>
</organism>
<sequence length="258" mass="29003">MKFLKRFYLVIILLFLYAPIFVMILFSFNSGKTRADFTGFSTQWYVEMFQNKEMLIALRNTLLVAFCASVIATVLGTYIAFIIAKMSPINKSISMKLLNIPMLNAEIITGVSLMFFFVFLSFSLGFTTLLIAHVIFDVPYVVLSILPRIRQMNKSVYEAALDLGATPALAFRKVILPDILPGIFSGALLAFTMSFDDFIISYYTSGPGFVTLSVYINTMTKRAVPLTVNALSTFIFVMVFILLLITNLRNKKTTKEVA</sequence>
<comment type="caution">
    <text evidence="10">The sequence shown here is derived from an EMBL/GenBank/DDBJ whole genome shotgun (WGS) entry which is preliminary data.</text>
</comment>
<dbReference type="InterPro" id="IPR051789">
    <property type="entry name" value="Bact_Polyamine_Transport"/>
</dbReference>
<dbReference type="PROSITE" id="PS50928">
    <property type="entry name" value="ABC_TM1"/>
    <property type="match status" value="1"/>
</dbReference>
<comment type="subcellular location">
    <subcellularLocation>
        <location evidence="1 8">Cell membrane</location>
        <topology evidence="1 8">Multi-pass membrane protein</topology>
    </subcellularLocation>
</comment>
<dbReference type="Pfam" id="PF00528">
    <property type="entry name" value="BPD_transp_1"/>
    <property type="match status" value="1"/>
</dbReference>
<dbReference type="GO" id="GO:0055085">
    <property type="term" value="P:transmembrane transport"/>
    <property type="evidence" value="ECO:0007669"/>
    <property type="project" value="InterPro"/>
</dbReference>
<accession>A0A9D1I7S3</accession>
<feature type="transmembrane region" description="Helical" evidence="8">
    <location>
        <begin position="103"/>
        <end position="122"/>
    </location>
</feature>
<feature type="transmembrane region" description="Helical" evidence="8">
    <location>
        <begin position="128"/>
        <end position="146"/>
    </location>
</feature>
<gene>
    <name evidence="10" type="ORF">IAD50_05995</name>
</gene>
<dbReference type="PANTHER" id="PTHR43848:SF2">
    <property type="entry name" value="PUTRESCINE TRANSPORT SYSTEM PERMEASE PROTEIN POTI"/>
    <property type="match status" value="1"/>
</dbReference>
<keyword evidence="4" id="KW-1003">Cell membrane</keyword>
<dbReference type="SUPFAM" id="SSF161098">
    <property type="entry name" value="MetI-like"/>
    <property type="match status" value="1"/>
</dbReference>
<proteinExistence type="inferred from homology"/>
<evidence type="ECO:0000313" key="10">
    <source>
        <dbReference type="EMBL" id="HIU29833.1"/>
    </source>
</evidence>
<dbReference type="CDD" id="cd06261">
    <property type="entry name" value="TM_PBP2"/>
    <property type="match status" value="1"/>
</dbReference>
<dbReference type="Proteomes" id="UP000824089">
    <property type="component" value="Unassembled WGS sequence"/>
</dbReference>
<name>A0A9D1I7S3_9CLOT</name>